<dbReference type="PROSITE" id="PS00166">
    <property type="entry name" value="ENOYL_COA_HYDRATASE"/>
    <property type="match status" value="1"/>
</dbReference>
<comment type="caution">
    <text evidence="4">The sequence shown here is derived from an EMBL/GenBank/DDBJ whole genome shotgun (WGS) entry which is preliminary data.</text>
</comment>
<organism evidence="4 5">
    <name type="scientific">Novosphingobium album</name>
    <name type="common">ex Liu et al. 2023</name>
    <dbReference type="NCBI Taxonomy" id="3031130"/>
    <lineage>
        <taxon>Bacteria</taxon>
        <taxon>Pseudomonadati</taxon>
        <taxon>Pseudomonadota</taxon>
        <taxon>Alphaproteobacteria</taxon>
        <taxon>Sphingomonadales</taxon>
        <taxon>Sphingomonadaceae</taxon>
        <taxon>Novosphingobium</taxon>
    </lineage>
</organism>
<dbReference type="CDD" id="cd06558">
    <property type="entry name" value="crotonase-like"/>
    <property type="match status" value="1"/>
</dbReference>
<dbReference type="InterPro" id="IPR014748">
    <property type="entry name" value="Enoyl-CoA_hydra_C"/>
</dbReference>
<proteinExistence type="inferred from homology"/>
<evidence type="ECO:0000256" key="1">
    <source>
        <dbReference type="ARBA" id="ARBA00005254"/>
    </source>
</evidence>
<accession>A0ABT5WX80</accession>
<comment type="similarity">
    <text evidence="1 3">Belongs to the enoyl-CoA hydratase/isomerase family.</text>
</comment>
<dbReference type="Pfam" id="PF00378">
    <property type="entry name" value="ECH_1"/>
    <property type="match status" value="1"/>
</dbReference>
<dbReference type="EMBL" id="JARESE010000085">
    <property type="protein sequence ID" value="MDE8654510.1"/>
    <property type="molecule type" value="Genomic_DNA"/>
</dbReference>
<keyword evidence="5" id="KW-1185">Reference proteome</keyword>
<dbReference type="PANTHER" id="PTHR11941:SF54">
    <property type="entry name" value="ENOYL-COA HYDRATASE, MITOCHONDRIAL"/>
    <property type="match status" value="1"/>
</dbReference>
<reference evidence="4 5" key="1">
    <citation type="submission" date="2023-03" db="EMBL/GenBank/DDBJ databases">
        <title>NovoSphingobium album sp. nov. isolated from polycyclic aromatic hydrocarbons- and heavy-metal polluted soil.</title>
        <authorList>
            <person name="Liu Z."/>
            <person name="Wang K."/>
        </authorList>
    </citation>
    <scope>NUCLEOTIDE SEQUENCE [LARGE SCALE GENOMIC DNA]</scope>
    <source>
        <strain evidence="4 5">H3SJ31-1</strain>
    </source>
</reference>
<sequence>MTTPLLTERHGPVTLLTLSAPMLRNALSDAMMLALADALREADADPAVCCVVLTGDPAGKAFSSGGNLREMTEGASRMFDPAPVVAQEGYRSLVQQIPLAFEAIDVPVIAAVNGPAIGAGLDITTMCDIRLASPAARFAESFVKVGLVSGDGGAWFLQRAIGYGRAIELALTAEMFDADQAQAIGLVSRVVPAEELVPEALALGARIAANPREAVRLTKRLFRHGRSATLQQSLDHGAALQAIAQTTADHREAVAAMLEKRPPRLTGR</sequence>
<dbReference type="RefSeq" id="WP_275230624.1">
    <property type="nucleotide sequence ID" value="NZ_JARESE010000085.1"/>
</dbReference>
<protein>
    <submittedName>
        <fullName evidence="4">Enoyl-CoA hydratase-related protein</fullName>
    </submittedName>
</protein>
<dbReference type="InterPro" id="IPR018376">
    <property type="entry name" value="Enoyl-CoA_hyd/isom_CS"/>
</dbReference>
<dbReference type="Gene3D" id="3.90.226.10">
    <property type="entry name" value="2-enoyl-CoA Hydratase, Chain A, domain 1"/>
    <property type="match status" value="1"/>
</dbReference>
<dbReference type="Proteomes" id="UP001216253">
    <property type="component" value="Unassembled WGS sequence"/>
</dbReference>
<evidence type="ECO:0000313" key="4">
    <source>
        <dbReference type="EMBL" id="MDE8654510.1"/>
    </source>
</evidence>
<dbReference type="InterPro" id="IPR029045">
    <property type="entry name" value="ClpP/crotonase-like_dom_sf"/>
</dbReference>
<gene>
    <name evidence="4" type="ORF">PYV00_22690</name>
</gene>
<dbReference type="Gene3D" id="1.10.12.10">
    <property type="entry name" value="Lyase 2-enoyl-coa Hydratase, Chain A, domain 2"/>
    <property type="match status" value="1"/>
</dbReference>
<evidence type="ECO:0000256" key="2">
    <source>
        <dbReference type="ARBA" id="ARBA00023239"/>
    </source>
</evidence>
<name>A0ABT5WX80_9SPHN</name>
<evidence type="ECO:0000313" key="5">
    <source>
        <dbReference type="Proteomes" id="UP001216253"/>
    </source>
</evidence>
<dbReference type="PANTHER" id="PTHR11941">
    <property type="entry name" value="ENOYL-COA HYDRATASE-RELATED"/>
    <property type="match status" value="1"/>
</dbReference>
<dbReference type="SUPFAM" id="SSF52096">
    <property type="entry name" value="ClpP/crotonase"/>
    <property type="match status" value="1"/>
</dbReference>
<evidence type="ECO:0000256" key="3">
    <source>
        <dbReference type="RuleBase" id="RU003707"/>
    </source>
</evidence>
<keyword evidence="2" id="KW-0456">Lyase</keyword>
<dbReference type="InterPro" id="IPR001753">
    <property type="entry name" value="Enoyl-CoA_hydra/iso"/>
</dbReference>